<gene>
    <name evidence="9" type="ORF">CS062_20825</name>
</gene>
<dbReference type="InterPro" id="IPR023828">
    <property type="entry name" value="Peptidase_S8_Ser-AS"/>
</dbReference>
<dbReference type="PROSITE" id="PS00136">
    <property type="entry name" value="SUBTILASE_ASP"/>
    <property type="match status" value="1"/>
</dbReference>
<protein>
    <recommendedName>
        <fullName evidence="8">Peptidase S8/S53 domain-containing protein</fullName>
    </recommendedName>
</protein>
<dbReference type="SUPFAM" id="SSF52743">
    <property type="entry name" value="Subtilisin-like"/>
    <property type="match status" value="1"/>
</dbReference>
<evidence type="ECO:0000256" key="2">
    <source>
        <dbReference type="ARBA" id="ARBA00022670"/>
    </source>
</evidence>
<dbReference type="InterPro" id="IPR000209">
    <property type="entry name" value="Peptidase_S8/S53_dom"/>
</dbReference>
<proteinExistence type="inferred from homology"/>
<dbReference type="Pfam" id="PF00082">
    <property type="entry name" value="Peptidase_S8"/>
    <property type="match status" value="1"/>
</dbReference>
<keyword evidence="2 5" id="KW-0645">Protease</keyword>
<dbReference type="Proteomes" id="UP000231501">
    <property type="component" value="Unassembled WGS sequence"/>
</dbReference>
<evidence type="ECO:0000313" key="10">
    <source>
        <dbReference type="Proteomes" id="UP000231501"/>
    </source>
</evidence>
<dbReference type="InterPro" id="IPR015500">
    <property type="entry name" value="Peptidase_S8_subtilisin-rel"/>
</dbReference>
<evidence type="ECO:0000256" key="4">
    <source>
        <dbReference type="ARBA" id="ARBA00022825"/>
    </source>
</evidence>
<comment type="similarity">
    <text evidence="1 5 6">Belongs to the peptidase S8 family.</text>
</comment>
<keyword evidence="10" id="KW-1185">Reference proteome</keyword>
<dbReference type="InterPro" id="IPR006624">
    <property type="entry name" value="Beta-propeller_rpt_TECPR"/>
</dbReference>
<evidence type="ECO:0000259" key="8">
    <source>
        <dbReference type="Pfam" id="PF00082"/>
    </source>
</evidence>
<feature type="active site" description="Charge relay system" evidence="5">
    <location>
        <position position="188"/>
    </location>
</feature>
<dbReference type="InterPro" id="IPR022398">
    <property type="entry name" value="Peptidase_S8_His-AS"/>
</dbReference>
<feature type="active site" description="Charge relay system" evidence="5">
    <location>
        <position position="426"/>
    </location>
</feature>
<accession>A0A2G9C495</accession>
<dbReference type="InterPro" id="IPR006311">
    <property type="entry name" value="TAT_signal"/>
</dbReference>
<dbReference type="InterPro" id="IPR023827">
    <property type="entry name" value="Peptidase_S8_Asp-AS"/>
</dbReference>
<sequence length="801" mass="81705">MTSLTVMRRRMAAWAALCGATAAMLGMAPAAAQTLKPETDVVQGVTLRTGETLRVGGYSALRAKALQSPRKLRVIARLSAYATGAGPAGEPLRAIGETPAIRGARDQLVLRLRARGADAVEGLPDTSLVVMEVDAAQLDALVANGEIAELTEDVPVPPTLAESGPLVRAPQAHALGARGAGTTVAILDTGVQANHPFLNGRVVEEACFSTTSAANNSTSVCPGGASSSTAVGSGAACAISGCDHGTHVAGIAAGRATGATTFNGMAPDANIMAVQVFSRFTDSPGNTPCANSNKASPCILSFTSDQIRGLQRVLERRAARNIVSANMSLGGGVNAAACDADARKDVIDDLLAVRVATVIASGNNGSTTGVSAPGCISTAVTVGSTTKSDTVSSFSNSAALVDLLAPGSGITSSVTGSGFGAKNGTSMATPHVAGAFAAIRSVVPGANVGDILGALQATGVAVTDTRNNLTRRRINLEAAVNQLAPQPFALSSGMLFQMHADGRIWAHTGVACNGTGCPGWVLLDANPATRAIAAGGNALYQLHADGKVWRYTGIRCGGNACPGWQMLDNNPATKQIAAGGTSLYQRHADGKIWRSTGAACSGNSCPGWTMLDNNPATIDIVADGTRLYQLHNTGAIWRSTGAACSGNSCPGWTKLDNNPHAKALAAAGGQLYQRHDTGAIWRSTGVACSGNSCPGWTMLDNNPAAREIAANVGGLFQRHADGKVWRFTGQVCSGNSCPGWTMLDNNGATVQIEAATSGLYQRHGNGRIWRSTGAACSGNSCPGWVMLDNNPATSTIVTAQP</sequence>
<dbReference type="GO" id="GO:0006508">
    <property type="term" value="P:proteolysis"/>
    <property type="evidence" value="ECO:0007669"/>
    <property type="project" value="UniProtKB-KW"/>
</dbReference>
<keyword evidence="7" id="KW-0732">Signal</keyword>
<dbReference type="OrthoDB" id="9798386at2"/>
<dbReference type="PANTHER" id="PTHR43806:SF11">
    <property type="entry name" value="CEREVISIN-RELATED"/>
    <property type="match status" value="1"/>
</dbReference>
<dbReference type="AlphaFoldDB" id="A0A2G9C495"/>
<reference evidence="9 10" key="1">
    <citation type="submission" date="2017-11" db="EMBL/GenBank/DDBJ databases">
        <title>Draft genome sequence of Mitsuaria sp. HWN-4.</title>
        <authorList>
            <person name="Gundlapally S.R."/>
        </authorList>
    </citation>
    <scope>NUCLEOTIDE SEQUENCE [LARGE SCALE GENOMIC DNA]</scope>
    <source>
        <strain evidence="9 10">HWN-4</strain>
    </source>
</reference>
<dbReference type="PANTHER" id="PTHR43806">
    <property type="entry name" value="PEPTIDASE S8"/>
    <property type="match status" value="1"/>
</dbReference>
<name>A0A2G9C495_9BURK</name>
<dbReference type="PROSITE" id="PS51892">
    <property type="entry name" value="SUBTILASE"/>
    <property type="match status" value="1"/>
</dbReference>
<evidence type="ECO:0000256" key="3">
    <source>
        <dbReference type="ARBA" id="ARBA00022801"/>
    </source>
</evidence>
<feature type="active site" description="Charge relay system" evidence="5">
    <location>
        <position position="244"/>
    </location>
</feature>
<dbReference type="PROSITE" id="PS00138">
    <property type="entry name" value="SUBTILASE_SER"/>
    <property type="match status" value="1"/>
</dbReference>
<dbReference type="PROSITE" id="PS00137">
    <property type="entry name" value="SUBTILASE_HIS"/>
    <property type="match status" value="1"/>
</dbReference>
<feature type="domain" description="Peptidase S8/S53" evidence="8">
    <location>
        <begin position="179"/>
        <end position="455"/>
    </location>
</feature>
<dbReference type="Gene3D" id="3.40.50.200">
    <property type="entry name" value="Peptidase S8/S53 domain"/>
    <property type="match status" value="1"/>
</dbReference>
<keyword evidence="4 5" id="KW-0720">Serine protease</keyword>
<dbReference type="InterPro" id="IPR036852">
    <property type="entry name" value="Peptidase_S8/S53_dom_sf"/>
</dbReference>
<keyword evidence="3 5" id="KW-0378">Hydrolase</keyword>
<evidence type="ECO:0000313" key="9">
    <source>
        <dbReference type="EMBL" id="PIM51261.1"/>
    </source>
</evidence>
<dbReference type="GO" id="GO:0004252">
    <property type="term" value="F:serine-type endopeptidase activity"/>
    <property type="evidence" value="ECO:0007669"/>
    <property type="project" value="UniProtKB-UniRule"/>
</dbReference>
<feature type="chain" id="PRO_5013883405" description="Peptidase S8/S53 domain-containing protein" evidence="7">
    <location>
        <begin position="33"/>
        <end position="801"/>
    </location>
</feature>
<dbReference type="PROSITE" id="PS51318">
    <property type="entry name" value="TAT"/>
    <property type="match status" value="1"/>
</dbReference>
<dbReference type="SMART" id="SM00706">
    <property type="entry name" value="TECPR"/>
    <property type="match status" value="5"/>
</dbReference>
<dbReference type="PRINTS" id="PR00723">
    <property type="entry name" value="SUBTILISIN"/>
</dbReference>
<evidence type="ECO:0000256" key="7">
    <source>
        <dbReference type="SAM" id="SignalP"/>
    </source>
</evidence>
<comment type="caution">
    <text evidence="9">The sequence shown here is derived from an EMBL/GenBank/DDBJ whole genome shotgun (WGS) entry which is preliminary data.</text>
</comment>
<feature type="signal peptide" evidence="7">
    <location>
        <begin position="1"/>
        <end position="32"/>
    </location>
</feature>
<dbReference type="EMBL" id="PEOG01000073">
    <property type="protein sequence ID" value="PIM51261.1"/>
    <property type="molecule type" value="Genomic_DNA"/>
</dbReference>
<dbReference type="RefSeq" id="WP_099863490.1">
    <property type="nucleotide sequence ID" value="NZ_PEOG01000073.1"/>
</dbReference>
<evidence type="ECO:0000256" key="5">
    <source>
        <dbReference type="PROSITE-ProRule" id="PRU01240"/>
    </source>
</evidence>
<evidence type="ECO:0000256" key="6">
    <source>
        <dbReference type="RuleBase" id="RU003355"/>
    </source>
</evidence>
<dbReference type="InterPro" id="IPR050131">
    <property type="entry name" value="Peptidase_S8_subtilisin-like"/>
</dbReference>
<organism evidence="9 10">
    <name type="scientific">Roseateles chitinivorans</name>
    <dbReference type="NCBI Taxonomy" id="2917965"/>
    <lineage>
        <taxon>Bacteria</taxon>
        <taxon>Pseudomonadati</taxon>
        <taxon>Pseudomonadota</taxon>
        <taxon>Betaproteobacteria</taxon>
        <taxon>Burkholderiales</taxon>
        <taxon>Sphaerotilaceae</taxon>
        <taxon>Roseateles</taxon>
    </lineage>
</organism>
<evidence type="ECO:0000256" key="1">
    <source>
        <dbReference type="ARBA" id="ARBA00011073"/>
    </source>
</evidence>